<accession>A0A1A9ZFW0</accession>
<evidence type="ECO:0000256" key="1">
    <source>
        <dbReference type="ARBA" id="ARBA00010229"/>
    </source>
</evidence>
<feature type="compositionally biased region" description="Basic and acidic residues" evidence="4">
    <location>
        <begin position="508"/>
        <end position="519"/>
    </location>
</feature>
<dbReference type="VEuPathDB" id="VectorBase:GPAI013339"/>
<keyword evidence="2 3" id="KW-0175">Coiled coil</keyword>
<organism evidence="6 7">
    <name type="scientific">Glossina pallidipes</name>
    <name type="common">Tsetse fly</name>
    <dbReference type="NCBI Taxonomy" id="7398"/>
    <lineage>
        <taxon>Eukaryota</taxon>
        <taxon>Metazoa</taxon>
        <taxon>Ecdysozoa</taxon>
        <taxon>Arthropoda</taxon>
        <taxon>Hexapoda</taxon>
        <taxon>Insecta</taxon>
        <taxon>Pterygota</taxon>
        <taxon>Neoptera</taxon>
        <taxon>Endopterygota</taxon>
        <taxon>Diptera</taxon>
        <taxon>Brachycera</taxon>
        <taxon>Muscomorpha</taxon>
        <taxon>Hippoboscoidea</taxon>
        <taxon>Glossinidae</taxon>
        <taxon>Glossina</taxon>
    </lineage>
</organism>
<dbReference type="InterPro" id="IPR026188">
    <property type="entry name" value="Lebercilin-like"/>
</dbReference>
<evidence type="ECO:0000256" key="3">
    <source>
        <dbReference type="SAM" id="Coils"/>
    </source>
</evidence>
<dbReference type="EnsemblMetazoa" id="GPAI013339-RA">
    <property type="protein sequence ID" value="GPAI013339-PA"/>
    <property type="gene ID" value="GPAI013339"/>
</dbReference>
<feature type="region of interest" description="Disordered" evidence="4">
    <location>
        <begin position="142"/>
        <end position="169"/>
    </location>
</feature>
<dbReference type="AlphaFoldDB" id="A0A1A9ZFW0"/>
<dbReference type="STRING" id="7398.A0A1A9ZFW0"/>
<evidence type="ECO:0000259" key="5">
    <source>
        <dbReference type="Pfam" id="PF15619"/>
    </source>
</evidence>
<evidence type="ECO:0000256" key="4">
    <source>
        <dbReference type="SAM" id="MobiDB-lite"/>
    </source>
</evidence>
<proteinExistence type="inferred from homology"/>
<protein>
    <submittedName>
        <fullName evidence="6">Lebercilin domain-containing protein</fullName>
    </submittedName>
</protein>
<feature type="compositionally biased region" description="Polar residues" evidence="4">
    <location>
        <begin position="534"/>
        <end position="567"/>
    </location>
</feature>
<dbReference type="PANTHER" id="PTHR16650:SF6">
    <property type="entry name" value="GH21622P"/>
    <property type="match status" value="1"/>
</dbReference>
<feature type="compositionally biased region" description="Basic and acidic residues" evidence="4">
    <location>
        <begin position="592"/>
        <end position="604"/>
    </location>
</feature>
<dbReference type="GO" id="GO:0005930">
    <property type="term" value="C:axoneme"/>
    <property type="evidence" value="ECO:0007669"/>
    <property type="project" value="TreeGrafter"/>
</dbReference>
<dbReference type="PANTHER" id="PTHR16650">
    <property type="entry name" value="C21ORF13-RELATED"/>
    <property type="match status" value="1"/>
</dbReference>
<feature type="region of interest" description="Disordered" evidence="4">
    <location>
        <begin position="1"/>
        <end position="31"/>
    </location>
</feature>
<feature type="coiled-coil region" evidence="3">
    <location>
        <begin position="316"/>
        <end position="343"/>
    </location>
</feature>
<dbReference type="GO" id="GO:0042073">
    <property type="term" value="P:intraciliary transport"/>
    <property type="evidence" value="ECO:0007669"/>
    <property type="project" value="TreeGrafter"/>
</dbReference>
<feature type="region of interest" description="Disordered" evidence="4">
    <location>
        <begin position="188"/>
        <end position="239"/>
    </location>
</feature>
<evidence type="ECO:0000256" key="2">
    <source>
        <dbReference type="ARBA" id="ARBA00023054"/>
    </source>
</evidence>
<keyword evidence="7" id="KW-1185">Reference proteome</keyword>
<name>A0A1A9ZFW0_GLOPL</name>
<reference evidence="7" key="1">
    <citation type="submission" date="2014-03" db="EMBL/GenBank/DDBJ databases">
        <authorList>
            <person name="Aksoy S."/>
            <person name="Warren W."/>
            <person name="Wilson R.K."/>
        </authorList>
    </citation>
    <scope>NUCLEOTIDE SEQUENCE [LARGE SCALE GENOMIC DNA]</scope>
    <source>
        <strain evidence="7">IAEA</strain>
    </source>
</reference>
<evidence type="ECO:0000313" key="7">
    <source>
        <dbReference type="Proteomes" id="UP000092445"/>
    </source>
</evidence>
<feature type="region of interest" description="Disordered" evidence="4">
    <location>
        <begin position="504"/>
        <end position="670"/>
    </location>
</feature>
<reference evidence="6" key="2">
    <citation type="submission" date="2020-05" db="UniProtKB">
        <authorList>
            <consortium name="EnsemblMetazoa"/>
        </authorList>
    </citation>
    <scope>IDENTIFICATION</scope>
    <source>
        <strain evidence="6">IAEA</strain>
    </source>
</reference>
<comment type="similarity">
    <text evidence="1">Belongs to the LCA5 family.</text>
</comment>
<feature type="compositionally biased region" description="Polar residues" evidence="4">
    <location>
        <begin position="218"/>
        <end position="235"/>
    </location>
</feature>
<feature type="coiled-coil region" evidence="3">
    <location>
        <begin position="372"/>
        <end position="449"/>
    </location>
</feature>
<dbReference type="InterPro" id="IPR028933">
    <property type="entry name" value="Lebercilin_dom"/>
</dbReference>
<feature type="domain" description="Lebercilin" evidence="5">
    <location>
        <begin position="305"/>
        <end position="488"/>
    </location>
</feature>
<sequence length="784" mass="89443">MANVDTRPVPTSQRFDIPMSESQRYKSADTTLRQQEANVTPDGTAPILEQQSSLPQHSNQLQQQSALHNQPSLQANFIKHALPSSVPPPALAYEITDMIKKATNKVSERQQQRRKTLDYIIQQAHTQQYQSSNPNTTAQYTLAQPQQTQQATQTHQRQQTQLQQQTPPQRKVVGELYVITVSYRESGQPDGLAADVPVGAKRHPPHRSLFTNRPEGASSATRPKNGGSPKNNKVQMVSPRKASSCLSLVQEEEKLNPSNAKSCESVHSHCSSKSMANIIYRAKRPVGRGPAVRQPSVVPVNNEIRQRVLSARRLRMKTFQNQLADAQQTIAELAHENRMLRTLHKRQDSALAKYESTNAELPQLLHSHAEELRVWQTKHRNLQAMNKELEQKLKQKESLILSLSDQNKYYIQLNKDKNLEDRQRLTEKLQALDTRLQEKENDMKMMARKFQLEAKQFKQHLQMEQRKTKEVMMKLEKSRLELSGFRKLEELQLQERFNMQMRRNKAGANEEHKDEKISEKSPYTDGDTAEDTEVPTTHRSNHSINVQTQRTTRAVKKVNSTTKNLVVTPTVPEPQKQPTAPPKPVAVLRRINQTERDTSEETYKVPKTSCKSSAQQQQQPLSALSPPKPEKLQPNYEDEYENADDEARYSTEDTADETLGQLDEETDDNGGGFMANIDGDADENEQTYENEEFYNESGKVEFITPTTGKKSRMKEEISTIRKQISNDYKEREAFLDTFCRQATSGIMQDDNSKIFNAADHKIPVNRKHKLLAALKAIDTNKSQD</sequence>
<evidence type="ECO:0000313" key="6">
    <source>
        <dbReference type="EnsemblMetazoa" id="GPAI013339-PA"/>
    </source>
</evidence>
<dbReference type="Pfam" id="PF15619">
    <property type="entry name" value="Lebercilin"/>
    <property type="match status" value="1"/>
</dbReference>
<feature type="compositionally biased region" description="Low complexity" evidence="4">
    <location>
        <begin position="611"/>
        <end position="625"/>
    </location>
</feature>
<dbReference type="Proteomes" id="UP000092445">
    <property type="component" value="Unassembled WGS sequence"/>
</dbReference>